<dbReference type="PANTHER" id="PTHR10060:SF15">
    <property type="entry name" value="DEOXYRIBONUCLEASE TATDN1"/>
    <property type="match status" value="1"/>
</dbReference>
<gene>
    <name evidence="8" type="ORF">QS748_00445</name>
</gene>
<feature type="binding site" evidence="7">
    <location>
        <position position="207"/>
    </location>
    <ligand>
        <name>a divalent metal cation</name>
        <dbReference type="ChEBI" id="CHEBI:60240"/>
        <label>1</label>
    </ligand>
</feature>
<evidence type="ECO:0000256" key="5">
    <source>
        <dbReference type="ARBA" id="ARBA00022839"/>
    </source>
</evidence>
<keyword evidence="1" id="KW-0963">Cytoplasm</keyword>
<dbReference type="PROSITE" id="PS01091">
    <property type="entry name" value="TATD_3"/>
    <property type="match status" value="1"/>
</dbReference>
<keyword evidence="9" id="KW-1185">Reference proteome</keyword>
<evidence type="ECO:0000313" key="9">
    <source>
        <dbReference type="Proteomes" id="UP001178148"/>
    </source>
</evidence>
<dbReference type="GO" id="GO:0004527">
    <property type="term" value="F:exonuclease activity"/>
    <property type="evidence" value="ECO:0007669"/>
    <property type="project" value="UniProtKB-KW"/>
</dbReference>
<dbReference type="SUPFAM" id="SSF51556">
    <property type="entry name" value="Metallo-dependent hydrolases"/>
    <property type="match status" value="1"/>
</dbReference>
<dbReference type="CDD" id="cd01310">
    <property type="entry name" value="TatD_DNAse"/>
    <property type="match status" value="1"/>
</dbReference>
<proteinExistence type="predicted"/>
<feature type="binding site" evidence="7">
    <location>
        <position position="95"/>
    </location>
    <ligand>
        <name>a divalent metal cation</name>
        <dbReference type="ChEBI" id="CHEBI:60240"/>
        <label>1</label>
    </ligand>
</feature>
<dbReference type="InterPro" id="IPR032466">
    <property type="entry name" value="Metal_Hydrolase"/>
</dbReference>
<keyword evidence="3 7" id="KW-0479">Metal-binding</keyword>
<dbReference type="AlphaFoldDB" id="A0AA90NSQ6"/>
<evidence type="ECO:0000256" key="6">
    <source>
        <dbReference type="ARBA" id="ARBA00022842"/>
    </source>
</evidence>
<dbReference type="InterPro" id="IPR001130">
    <property type="entry name" value="TatD-like"/>
</dbReference>
<dbReference type="GO" id="GO:0046872">
    <property type="term" value="F:metal ion binding"/>
    <property type="evidence" value="ECO:0007669"/>
    <property type="project" value="UniProtKB-KW"/>
</dbReference>
<reference evidence="8 9" key="1">
    <citation type="journal article" date="2023" name="bioRxiv">
        <title>An intranuclear bacterial parasite of deep-sea mussels expresses apoptosis inhibitors acquired from its host.</title>
        <authorList>
            <person name="Gonzalez Porras M.A."/>
            <person name="Assie A."/>
            <person name="Tietjen M."/>
            <person name="Violette M."/>
            <person name="Kleiner M."/>
            <person name="Gruber-Vodicka H."/>
            <person name="Dubilier N."/>
            <person name="Leisch N."/>
        </authorList>
    </citation>
    <scope>NUCLEOTIDE SEQUENCE [LARGE SCALE GENOMIC DNA]</scope>
    <source>
        <strain evidence="8">IAP13</strain>
    </source>
</reference>
<evidence type="ECO:0000256" key="4">
    <source>
        <dbReference type="ARBA" id="ARBA00022801"/>
    </source>
</evidence>
<organism evidence="8 9">
    <name type="scientific">Candidatus Endonucleibacter bathymodioli</name>
    <dbReference type="NCBI Taxonomy" id="539814"/>
    <lineage>
        <taxon>Bacteria</taxon>
        <taxon>Pseudomonadati</taxon>
        <taxon>Pseudomonadota</taxon>
        <taxon>Gammaproteobacteria</taxon>
        <taxon>Oceanospirillales</taxon>
        <taxon>Endozoicomonadaceae</taxon>
        <taxon>Candidatus Endonucleibacter</taxon>
    </lineage>
</organism>
<keyword evidence="5" id="KW-0269">Exonuclease</keyword>
<keyword evidence="6" id="KW-0460">Magnesium</keyword>
<dbReference type="PIRSF" id="PIRSF005902">
    <property type="entry name" value="DNase_TatD"/>
    <property type="match status" value="1"/>
</dbReference>
<evidence type="ECO:0000256" key="2">
    <source>
        <dbReference type="ARBA" id="ARBA00022722"/>
    </source>
</evidence>
<dbReference type="FunFam" id="3.20.20.140:FF:000018">
    <property type="entry name" value="3'-5' ssDNA/RNA exonuclease TatD"/>
    <property type="match status" value="1"/>
</dbReference>
<dbReference type="EMBL" id="JASXSV010000001">
    <property type="protein sequence ID" value="MDP0587748.1"/>
    <property type="molecule type" value="Genomic_DNA"/>
</dbReference>
<keyword evidence="2" id="KW-0540">Nuclease</keyword>
<evidence type="ECO:0000256" key="7">
    <source>
        <dbReference type="PIRSR" id="PIRSR005902-1"/>
    </source>
</evidence>
<accession>A0AA90NSQ6</accession>
<dbReference type="Pfam" id="PF01026">
    <property type="entry name" value="TatD_DNase"/>
    <property type="match status" value="1"/>
</dbReference>
<feature type="binding site" evidence="7">
    <location>
        <position position="156"/>
    </location>
    <ligand>
        <name>a divalent metal cation</name>
        <dbReference type="ChEBI" id="CHEBI:60240"/>
        <label>2</label>
    </ligand>
</feature>
<name>A0AA90NSQ6_9GAMM</name>
<feature type="binding site" evidence="7">
    <location>
        <position position="131"/>
    </location>
    <ligand>
        <name>a divalent metal cation</name>
        <dbReference type="ChEBI" id="CHEBI:60240"/>
        <label>2</label>
    </ligand>
</feature>
<dbReference type="Gene3D" id="3.20.20.140">
    <property type="entry name" value="Metal-dependent hydrolases"/>
    <property type="match status" value="1"/>
</dbReference>
<keyword evidence="4 8" id="KW-0378">Hydrolase</keyword>
<protein>
    <submittedName>
        <fullName evidence="8">TatD family hydrolase</fullName>
    </submittedName>
</protein>
<dbReference type="Proteomes" id="UP001178148">
    <property type="component" value="Unassembled WGS sequence"/>
</dbReference>
<dbReference type="InterPro" id="IPR050891">
    <property type="entry name" value="TatD-type_Hydrolase"/>
</dbReference>
<dbReference type="InterPro" id="IPR018228">
    <property type="entry name" value="DNase_TatD-rel_CS"/>
</dbReference>
<dbReference type="PANTHER" id="PTHR10060">
    <property type="entry name" value="TATD FAMILY DEOXYRIBONUCLEASE"/>
    <property type="match status" value="1"/>
</dbReference>
<comment type="caution">
    <text evidence="8">The sequence shown here is derived from an EMBL/GenBank/DDBJ whole genome shotgun (WGS) entry which is preliminary data.</text>
</comment>
<evidence type="ECO:0000256" key="1">
    <source>
        <dbReference type="ARBA" id="ARBA00022490"/>
    </source>
</evidence>
<evidence type="ECO:0000256" key="3">
    <source>
        <dbReference type="ARBA" id="ARBA00022723"/>
    </source>
</evidence>
<sequence>MNDYLVDIGVNITHTSFDLDRDIVIKRAQNLDVALLIFTGTSVLGSRQALELATQYNNCYSTAGVHPHDAKNFGVKSYDELKSIITSSKVVAVGETGLDFNRDYSPRNIQEKVFIQQIELAIELGKPLFCHVRDASQRFLEIINTYRGSIGRLVVHCFTEDKETLFKYLDLDLHIGITGWICDERRGTHLHPLVKSIPPNRLMIETDAPYLLPRTLSSKPKNRRNEPAFLSEVVKTLAKVTKKDCGQIISETTATAKKFFNLDRGE</sequence>
<evidence type="ECO:0000313" key="8">
    <source>
        <dbReference type="EMBL" id="MDP0587748.1"/>
    </source>
</evidence>